<dbReference type="OrthoDB" id="9787782at2"/>
<dbReference type="AlphaFoldDB" id="A0A402A6Q2"/>
<dbReference type="Gene3D" id="3.10.620.30">
    <property type="match status" value="1"/>
</dbReference>
<proteinExistence type="predicted"/>
<dbReference type="Pfam" id="PF01841">
    <property type="entry name" value="Transglut_core"/>
    <property type="match status" value="1"/>
</dbReference>
<evidence type="ECO:0000259" key="1">
    <source>
        <dbReference type="SMART" id="SM00460"/>
    </source>
</evidence>
<dbReference type="PANTHER" id="PTHR33490:SF6">
    <property type="entry name" value="SLL1049 PROTEIN"/>
    <property type="match status" value="1"/>
</dbReference>
<dbReference type="InterPro" id="IPR013589">
    <property type="entry name" value="Bac_transglu_N"/>
</dbReference>
<dbReference type="SUPFAM" id="SSF54001">
    <property type="entry name" value="Cysteine proteinases"/>
    <property type="match status" value="1"/>
</dbReference>
<dbReference type="InterPro" id="IPR002931">
    <property type="entry name" value="Transglutaminase-like"/>
</dbReference>
<evidence type="ECO:0000313" key="2">
    <source>
        <dbReference type="EMBL" id="GCE14695.1"/>
    </source>
</evidence>
<dbReference type="PANTHER" id="PTHR33490">
    <property type="entry name" value="BLR5614 PROTEIN-RELATED"/>
    <property type="match status" value="1"/>
</dbReference>
<keyword evidence="3" id="KW-1185">Reference proteome</keyword>
<dbReference type="Pfam" id="PF08379">
    <property type="entry name" value="Bact_transglu_N"/>
    <property type="match status" value="1"/>
</dbReference>
<protein>
    <submittedName>
        <fullName evidence="2">Transglutaminase</fullName>
    </submittedName>
</protein>
<dbReference type="InterPro" id="IPR038765">
    <property type="entry name" value="Papain-like_cys_pep_sf"/>
</dbReference>
<evidence type="ECO:0000313" key="3">
    <source>
        <dbReference type="Proteomes" id="UP000287352"/>
    </source>
</evidence>
<dbReference type="RefSeq" id="WP_126582238.1">
    <property type="nucleotide sequence ID" value="NZ_BIFR01000002.1"/>
</dbReference>
<organism evidence="2 3">
    <name type="scientific">Tengunoibacter tsumagoiensis</name>
    <dbReference type="NCBI Taxonomy" id="2014871"/>
    <lineage>
        <taxon>Bacteria</taxon>
        <taxon>Bacillati</taxon>
        <taxon>Chloroflexota</taxon>
        <taxon>Ktedonobacteria</taxon>
        <taxon>Ktedonobacterales</taxon>
        <taxon>Dictyobacteraceae</taxon>
        <taxon>Tengunoibacter</taxon>
    </lineage>
</organism>
<comment type="caution">
    <text evidence="2">The sequence shown here is derived from an EMBL/GenBank/DDBJ whole genome shotgun (WGS) entry which is preliminary data.</text>
</comment>
<feature type="domain" description="Transglutaminase-like" evidence="1">
    <location>
        <begin position="191"/>
        <end position="253"/>
    </location>
</feature>
<gene>
    <name evidence="2" type="ORF">KTT_45540</name>
</gene>
<dbReference type="EMBL" id="BIFR01000002">
    <property type="protein sequence ID" value="GCE14695.1"/>
    <property type="molecule type" value="Genomic_DNA"/>
</dbReference>
<dbReference type="Proteomes" id="UP000287352">
    <property type="component" value="Unassembled WGS sequence"/>
</dbReference>
<name>A0A402A6Q2_9CHLR</name>
<accession>A0A402A6Q2</accession>
<dbReference type="SMART" id="SM00460">
    <property type="entry name" value="TGc"/>
    <property type="match status" value="1"/>
</dbReference>
<reference evidence="3" key="1">
    <citation type="submission" date="2018-12" db="EMBL/GenBank/DDBJ databases">
        <title>Tengunoibacter tsumagoiensis gen. nov., sp. nov., Dictyobacter kobayashii sp. nov., D. alpinus sp. nov., and D. joshuensis sp. nov. and description of Dictyobacteraceae fam. nov. within the order Ktedonobacterales isolated from Tengu-no-mugimeshi.</title>
        <authorList>
            <person name="Wang C.M."/>
            <person name="Zheng Y."/>
            <person name="Sakai Y."/>
            <person name="Toyoda A."/>
            <person name="Minakuchi Y."/>
            <person name="Abe K."/>
            <person name="Yokota A."/>
            <person name="Yabe S."/>
        </authorList>
    </citation>
    <scope>NUCLEOTIDE SEQUENCE [LARGE SCALE GENOMIC DNA]</scope>
    <source>
        <strain evidence="3">Uno3</strain>
    </source>
</reference>
<sequence length="310" mass="34853">MTEWIAHLATDLPRSQVIDHRQVDWTKIKRTVYFLHQHLRYEYPGPIYDLQQRLMIVPPAEHGSQRLINYRIKVSSTDFTLMQSSDDFGNHAIQLHIPEIENAVDFTIEAWVERLATPFFQSGPSSWLLNRHWLEPSTLTCSNALLEETAQTMLKTGKQGLALAQEINHWTYERLLYTHDITSVKTTAVEALALGKGVCQDYAHVMLALCRLCGIAARYVSGHLLGEGGTHAWVEVILPGEGQAQVIPFDPTNDRQADLSYVTIAVGRDYLDVSPTSGTFRAAYGGHLKAEKQVGLTLFEYADTSQMKGV</sequence>